<dbReference type="SMART" id="SM00257">
    <property type="entry name" value="LysM"/>
    <property type="match status" value="1"/>
</dbReference>
<dbReference type="RefSeq" id="WP_009346663.1">
    <property type="nucleotide sequence ID" value="NZ_JH376827.1"/>
</dbReference>
<dbReference type="SUPFAM" id="SSF54106">
    <property type="entry name" value="LysM domain"/>
    <property type="match status" value="1"/>
</dbReference>
<reference evidence="3 4" key="1">
    <citation type="submission" date="2011-08" db="EMBL/GenBank/DDBJ databases">
        <title>The Genome Sequence of Prevotella sp. oral taxon 302 str. F0323.</title>
        <authorList>
            <consortium name="The Broad Institute Genome Sequencing Platform"/>
            <person name="Earl A."/>
            <person name="Ward D."/>
            <person name="Feldgarden M."/>
            <person name="Gevers D."/>
            <person name="Izard J."/>
            <person name="Blanton J.M."/>
            <person name="Baranova O.V."/>
            <person name="Tanner A.C."/>
            <person name="Dewhirst F.E."/>
            <person name="Young S.K."/>
            <person name="Zeng Q."/>
            <person name="Gargeya S."/>
            <person name="Fitzgerald M."/>
            <person name="Haas B."/>
            <person name="Abouelleil A."/>
            <person name="Alvarado L."/>
            <person name="Arachchi H.M."/>
            <person name="Berlin A."/>
            <person name="Brown A."/>
            <person name="Chapman S.B."/>
            <person name="Chen Z."/>
            <person name="Dunbar C."/>
            <person name="Freedman E."/>
            <person name="Gearin G."/>
            <person name="Gellesch M."/>
            <person name="Goldberg J."/>
            <person name="Griggs A."/>
            <person name="Gujja S."/>
            <person name="Heiman D."/>
            <person name="Howarth C."/>
            <person name="Larson L."/>
            <person name="Lui A."/>
            <person name="MacDonald P.J.P."/>
            <person name="Montmayeur A."/>
            <person name="Murphy C."/>
            <person name="Neiman D."/>
            <person name="Pearson M."/>
            <person name="Priest M."/>
            <person name="Roberts A."/>
            <person name="Saif S."/>
            <person name="Shea T."/>
            <person name="Shenoy N."/>
            <person name="Sisk P."/>
            <person name="Stolte C."/>
            <person name="Sykes S."/>
            <person name="Wortman J."/>
            <person name="Nusbaum C."/>
            <person name="Birren B."/>
        </authorList>
    </citation>
    <scope>NUCLEOTIDE SEQUENCE [LARGE SCALE GENOMIC DNA]</scope>
    <source>
        <strain evidence="3 4">F0323</strain>
    </source>
</reference>
<feature type="signal peptide" evidence="1">
    <location>
        <begin position="1"/>
        <end position="24"/>
    </location>
</feature>
<dbReference type="SUPFAM" id="SSF51261">
    <property type="entry name" value="Duplicated hybrid motif"/>
    <property type="match status" value="1"/>
</dbReference>
<dbReference type="EMBL" id="ACZK01000009">
    <property type="protein sequence ID" value="EHG24342.1"/>
    <property type="molecule type" value="Genomic_DNA"/>
</dbReference>
<dbReference type="Proteomes" id="UP000015993">
    <property type="component" value="Unassembled WGS sequence"/>
</dbReference>
<keyword evidence="4" id="KW-1185">Reference proteome</keyword>
<keyword evidence="1" id="KW-0732">Signal</keyword>
<evidence type="ECO:0000313" key="4">
    <source>
        <dbReference type="Proteomes" id="UP000015993"/>
    </source>
</evidence>
<dbReference type="OrthoDB" id="9805070at2"/>
<comment type="caution">
    <text evidence="3">The sequence shown here is derived from an EMBL/GenBank/DDBJ whole genome shotgun (WGS) entry which is preliminary data.</text>
</comment>
<dbReference type="Gene3D" id="3.10.350.10">
    <property type="entry name" value="LysM domain"/>
    <property type="match status" value="1"/>
</dbReference>
<dbReference type="HOGENOM" id="CLU_054747_1_0_10"/>
<gene>
    <name evidence="3" type="ORF">HMPREF9332_00252</name>
</gene>
<dbReference type="Pfam" id="PF01476">
    <property type="entry name" value="LysM"/>
    <property type="match status" value="1"/>
</dbReference>
<feature type="chain" id="PRO_5003476954" description="LysM domain-containing protein" evidence="1">
    <location>
        <begin position="25"/>
        <end position="306"/>
    </location>
</feature>
<dbReference type="InterPro" id="IPR036779">
    <property type="entry name" value="LysM_dom_sf"/>
</dbReference>
<protein>
    <recommendedName>
        <fullName evidence="2">LysM domain-containing protein</fullName>
    </recommendedName>
</protein>
<dbReference type="STRING" id="679199.HMPREF9332_00252"/>
<dbReference type="GO" id="GO:0004222">
    <property type="term" value="F:metalloendopeptidase activity"/>
    <property type="evidence" value="ECO:0007669"/>
    <property type="project" value="TreeGrafter"/>
</dbReference>
<dbReference type="Pfam" id="PF01551">
    <property type="entry name" value="Peptidase_M23"/>
    <property type="match status" value="1"/>
</dbReference>
<dbReference type="PANTHER" id="PTHR21666">
    <property type="entry name" value="PEPTIDASE-RELATED"/>
    <property type="match status" value="1"/>
</dbReference>
<dbReference type="InterPro" id="IPR050570">
    <property type="entry name" value="Cell_wall_metabolism_enzyme"/>
</dbReference>
<name>G5G9K1_9BACT</name>
<dbReference type="InterPro" id="IPR016047">
    <property type="entry name" value="M23ase_b-sheet_dom"/>
</dbReference>
<evidence type="ECO:0000313" key="3">
    <source>
        <dbReference type="EMBL" id="EHG24342.1"/>
    </source>
</evidence>
<dbReference type="PROSITE" id="PS51782">
    <property type="entry name" value="LYSM"/>
    <property type="match status" value="1"/>
</dbReference>
<evidence type="ECO:0000259" key="2">
    <source>
        <dbReference type="PROSITE" id="PS51782"/>
    </source>
</evidence>
<dbReference type="CDD" id="cd00118">
    <property type="entry name" value="LysM"/>
    <property type="match status" value="1"/>
</dbReference>
<dbReference type="InterPro" id="IPR011055">
    <property type="entry name" value="Dup_hybrid_motif"/>
</dbReference>
<organism evidence="3 4">
    <name type="scientific">Alloprevotella rava F0323</name>
    <dbReference type="NCBI Taxonomy" id="679199"/>
    <lineage>
        <taxon>Bacteria</taxon>
        <taxon>Pseudomonadati</taxon>
        <taxon>Bacteroidota</taxon>
        <taxon>Bacteroidia</taxon>
        <taxon>Bacteroidales</taxon>
        <taxon>Prevotellaceae</taxon>
        <taxon>Alloprevotella</taxon>
    </lineage>
</organism>
<dbReference type="Gene3D" id="2.70.70.10">
    <property type="entry name" value="Glucose Permease (Domain IIA)"/>
    <property type="match status" value="1"/>
</dbReference>
<accession>G5G9K1</accession>
<evidence type="ECO:0000256" key="1">
    <source>
        <dbReference type="SAM" id="SignalP"/>
    </source>
</evidence>
<dbReference type="eggNOG" id="COG0739">
    <property type="taxonomic scope" value="Bacteria"/>
</dbReference>
<dbReference type="PANTHER" id="PTHR21666:SF270">
    <property type="entry name" value="MUREIN HYDROLASE ACTIVATOR ENVC"/>
    <property type="match status" value="1"/>
</dbReference>
<feature type="domain" description="LysM" evidence="2">
    <location>
        <begin position="262"/>
        <end position="306"/>
    </location>
</feature>
<dbReference type="AlphaFoldDB" id="G5G9K1"/>
<dbReference type="InterPro" id="IPR018392">
    <property type="entry name" value="LysM"/>
</dbReference>
<proteinExistence type="predicted"/>
<dbReference type="CDD" id="cd12797">
    <property type="entry name" value="M23_peptidase"/>
    <property type="match status" value="1"/>
</dbReference>
<dbReference type="PATRIC" id="fig|679199.3.peg.262"/>
<sequence>MNFSALRKLGLGVFFLGCTLSATAQDMISMQAPIDRKVRSVDSLALNRLIQRESVEKPSGDLYSSWNTTRTHCYSQDQIPETYRIDLRNFAMPTDSRRITSRVGYRSSFRRYHKGLDIKVYIGDTIRSAFDGRVRIVDYEGGGYGNYIVIRHNNGLETIYAHLSKHLVSVNTYVKAGEPIGLGGNTGLSSGSHLHFECRLLGAVINPELLFDFPNQDVTGDYFVFHKNGNPNMFTGVASIASKKKTEMAAQTEPMPEVAPSRYHKVAAGENLTSIARKLEISLDALCKANHISVTSHIRPGQILRY</sequence>